<protein>
    <submittedName>
        <fullName evidence="1">Uncharacterized protein</fullName>
    </submittedName>
</protein>
<gene>
    <name evidence="1" type="ORF">IWW38_006439</name>
</gene>
<feature type="non-terminal residue" evidence="1">
    <location>
        <position position="1"/>
    </location>
</feature>
<dbReference type="Proteomes" id="UP001139981">
    <property type="component" value="Unassembled WGS sequence"/>
</dbReference>
<dbReference type="EMBL" id="JANBVB010003669">
    <property type="protein sequence ID" value="KAJ2877963.1"/>
    <property type="molecule type" value="Genomic_DNA"/>
</dbReference>
<sequence>PAEDGQMTTEYQVRYFEDGSYSMCRAHEMVLLDPTLPPFSGWVLDTAEQRKVVSELAFRRALAYYEWRFIAVFRRQLAAKAEFEGDSSNASVPSILPLDLAVTATTAATATISAAVVGTMSSAASPASPPSPVDIGDIGMAACSIAECAESVLSLSQVAKVAGVNEISRLKNIYQAQAIKQAPTAEDSPEVVFDHFFDLAAPALQAPPPVASAEESDTLALADGHNSRECIQPYLHQIRDLVHIIDGRDGKVYQARIREVEFVDNGERFGLYYFVHYQGWNAKFDEWVPPSRIIYLRTGKQQV</sequence>
<comment type="caution">
    <text evidence="1">The sequence shown here is derived from an EMBL/GenBank/DDBJ whole genome shotgun (WGS) entry which is preliminary data.</text>
</comment>
<reference evidence="1" key="1">
    <citation type="submission" date="2022-07" db="EMBL/GenBank/DDBJ databases">
        <title>Phylogenomic reconstructions and comparative analyses of Kickxellomycotina fungi.</title>
        <authorList>
            <person name="Reynolds N.K."/>
            <person name="Stajich J.E."/>
            <person name="Barry K."/>
            <person name="Grigoriev I.V."/>
            <person name="Crous P."/>
            <person name="Smith M.E."/>
        </authorList>
    </citation>
    <scope>NUCLEOTIDE SEQUENCE</scope>
    <source>
        <strain evidence="1">CBS 190363</strain>
    </source>
</reference>
<organism evidence="1 2">
    <name type="scientific">Coemansia aciculifera</name>
    <dbReference type="NCBI Taxonomy" id="417176"/>
    <lineage>
        <taxon>Eukaryota</taxon>
        <taxon>Fungi</taxon>
        <taxon>Fungi incertae sedis</taxon>
        <taxon>Zoopagomycota</taxon>
        <taxon>Kickxellomycotina</taxon>
        <taxon>Kickxellomycetes</taxon>
        <taxon>Kickxellales</taxon>
        <taxon>Kickxellaceae</taxon>
        <taxon>Coemansia</taxon>
    </lineage>
</organism>
<evidence type="ECO:0000313" key="2">
    <source>
        <dbReference type="Proteomes" id="UP001139981"/>
    </source>
</evidence>
<accession>A0ACC1LTP6</accession>
<name>A0ACC1LTP6_9FUNG</name>
<evidence type="ECO:0000313" key="1">
    <source>
        <dbReference type="EMBL" id="KAJ2877963.1"/>
    </source>
</evidence>
<keyword evidence="2" id="KW-1185">Reference proteome</keyword>
<proteinExistence type="predicted"/>